<dbReference type="InterPro" id="IPR013968">
    <property type="entry name" value="PKS_KR"/>
</dbReference>
<dbReference type="InterPro" id="IPR049900">
    <property type="entry name" value="PKS_mFAS_DH"/>
</dbReference>
<keyword evidence="4" id="KW-0597">Phosphoprotein</keyword>
<evidence type="ECO:0000259" key="9">
    <source>
        <dbReference type="PROSITE" id="PS52004"/>
    </source>
</evidence>
<dbReference type="InterPro" id="IPR036736">
    <property type="entry name" value="ACP-like_sf"/>
</dbReference>
<dbReference type="CDD" id="cd00833">
    <property type="entry name" value="PKS"/>
    <property type="match status" value="1"/>
</dbReference>
<evidence type="ECO:0000313" key="11">
    <source>
        <dbReference type="EMBL" id="MDT0497532.1"/>
    </source>
</evidence>
<dbReference type="InterPro" id="IPR020806">
    <property type="entry name" value="PKS_PP-bd"/>
</dbReference>
<feature type="domain" description="Carrier" evidence="8">
    <location>
        <begin position="1942"/>
        <end position="2026"/>
    </location>
</feature>
<dbReference type="Gene3D" id="3.30.70.250">
    <property type="entry name" value="Malonyl-CoA ACP transacylase, ACP-binding"/>
    <property type="match status" value="1"/>
</dbReference>
<dbReference type="Gene3D" id="3.40.50.720">
    <property type="entry name" value="NAD(P)-binding Rossmann-like Domain"/>
    <property type="match status" value="1"/>
</dbReference>
<dbReference type="InterPro" id="IPR049552">
    <property type="entry name" value="PKS_DH_N"/>
</dbReference>
<dbReference type="InterPro" id="IPR009081">
    <property type="entry name" value="PP-bd_ACP"/>
</dbReference>
<dbReference type="RefSeq" id="WP_311364925.1">
    <property type="nucleotide sequence ID" value="NZ_JAVRIC010000011.1"/>
</dbReference>
<proteinExistence type="inferred from homology"/>
<dbReference type="SUPFAM" id="SSF53901">
    <property type="entry name" value="Thiolase-like"/>
    <property type="match status" value="1"/>
</dbReference>
<dbReference type="InterPro" id="IPR014043">
    <property type="entry name" value="Acyl_transferase_dom"/>
</dbReference>
<dbReference type="InterPro" id="IPR013785">
    <property type="entry name" value="Aldolase_TIM"/>
</dbReference>
<dbReference type="SUPFAM" id="SSF52151">
    <property type="entry name" value="FabD/lysophospholipase-like"/>
    <property type="match status" value="1"/>
</dbReference>
<keyword evidence="12" id="KW-1185">Reference proteome</keyword>
<evidence type="ECO:0000256" key="7">
    <source>
        <dbReference type="SAM" id="MobiDB-lite"/>
    </source>
</evidence>
<name>A0ABU2WKD7_9GAMM</name>
<dbReference type="PROSITE" id="PS00606">
    <property type="entry name" value="KS3_1"/>
    <property type="match status" value="1"/>
</dbReference>
<dbReference type="InterPro" id="IPR049551">
    <property type="entry name" value="PKS_DH_C"/>
</dbReference>
<evidence type="ECO:0000256" key="6">
    <source>
        <dbReference type="PROSITE-ProRule" id="PRU01363"/>
    </source>
</evidence>
<dbReference type="PROSITE" id="PS52019">
    <property type="entry name" value="PKS_MFAS_DH"/>
    <property type="match status" value="1"/>
</dbReference>
<dbReference type="Gene3D" id="3.20.20.70">
    <property type="entry name" value="Aldolase class I"/>
    <property type="match status" value="2"/>
</dbReference>
<comment type="similarity">
    <text evidence="2">Belongs to the short-chain dehydrogenases/reductases (SDR) family.</text>
</comment>
<dbReference type="Gene3D" id="3.10.129.110">
    <property type="entry name" value="Polyketide synthase dehydratase"/>
    <property type="match status" value="1"/>
</dbReference>
<comment type="caution">
    <text evidence="11">The sequence shown here is derived from an EMBL/GenBank/DDBJ whole genome shotgun (WGS) entry which is preliminary data.</text>
</comment>
<dbReference type="PANTHER" id="PTHR43074">
    <property type="entry name" value="OMEGA-3 POLYUNSATURATED FATTY ACID SYNTHASE PFAB-RELATED"/>
    <property type="match status" value="1"/>
</dbReference>
<reference evidence="11 12" key="1">
    <citation type="submission" date="2023-09" db="EMBL/GenBank/DDBJ databases">
        <authorList>
            <person name="Rey-Velasco X."/>
        </authorList>
    </citation>
    <scope>NUCLEOTIDE SEQUENCE [LARGE SCALE GENOMIC DNA]</scope>
    <source>
        <strain evidence="11 12">W345</strain>
    </source>
</reference>
<feature type="domain" description="Carrier" evidence="8">
    <location>
        <begin position="1838"/>
        <end position="1922"/>
    </location>
</feature>
<organism evidence="11 12">
    <name type="scientific">Banduia mediterranea</name>
    <dbReference type="NCBI Taxonomy" id="3075609"/>
    <lineage>
        <taxon>Bacteria</taxon>
        <taxon>Pseudomonadati</taxon>
        <taxon>Pseudomonadota</taxon>
        <taxon>Gammaproteobacteria</taxon>
        <taxon>Nevskiales</taxon>
        <taxon>Algiphilaceae</taxon>
        <taxon>Banduia</taxon>
    </lineage>
</organism>
<accession>A0ABU2WKD7</accession>
<dbReference type="Pfam" id="PF02801">
    <property type="entry name" value="Ketoacyl-synt_C"/>
    <property type="match status" value="1"/>
</dbReference>
<evidence type="ECO:0000256" key="2">
    <source>
        <dbReference type="ARBA" id="ARBA00006484"/>
    </source>
</evidence>
<feature type="domain" description="PKS/mFAS DH" evidence="10">
    <location>
        <begin position="2571"/>
        <end position="2856"/>
    </location>
</feature>
<evidence type="ECO:0000256" key="3">
    <source>
        <dbReference type="ARBA" id="ARBA00022450"/>
    </source>
</evidence>
<dbReference type="Gene3D" id="3.40.47.10">
    <property type="match status" value="1"/>
</dbReference>
<dbReference type="SUPFAM" id="SSF47336">
    <property type="entry name" value="ACP-like"/>
    <property type="match status" value="3"/>
</dbReference>
<dbReference type="PROSITE" id="PS50075">
    <property type="entry name" value="CARRIER"/>
    <property type="match status" value="3"/>
</dbReference>
<dbReference type="InterPro" id="IPR018201">
    <property type="entry name" value="Ketoacyl_synth_AS"/>
</dbReference>
<feature type="region of interest" description="Disordered" evidence="7">
    <location>
        <begin position="1629"/>
        <end position="1651"/>
    </location>
</feature>
<dbReference type="InterPro" id="IPR014030">
    <property type="entry name" value="Ketoacyl_synth_N"/>
</dbReference>
<keyword evidence="5" id="KW-0808">Transferase</keyword>
<dbReference type="Pfam" id="PF08659">
    <property type="entry name" value="KR"/>
    <property type="match status" value="1"/>
</dbReference>
<keyword evidence="3" id="KW-0596">Phosphopantetheine</keyword>
<dbReference type="InterPro" id="IPR016036">
    <property type="entry name" value="Malonyl_transacylase_ACP-bd"/>
</dbReference>
<evidence type="ECO:0000256" key="5">
    <source>
        <dbReference type="ARBA" id="ARBA00022679"/>
    </source>
</evidence>
<dbReference type="InterPro" id="IPR020807">
    <property type="entry name" value="PKS_DH"/>
</dbReference>
<evidence type="ECO:0000313" key="12">
    <source>
        <dbReference type="Proteomes" id="UP001254608"/>
    </source>
</evidence>
<dbReference type="SMART" id="SM00822">
    <property type="entry name" value="PKS_KR"/>
    <property type="match status" value="1"/>
</dbReference>
<dbReference type="InterPro" id="IPR014031">
    <property type="entry name" value="Ketoacyl_synth_C"/>
</dbReference>
<feature type="active site" description="Proton donor; for dehydratase activity" evidence="6">
    <location>
        <position position="2769"/>
    </location>
</feature>
<feature type="region of interest" description="C-terminal hotdog fold" evidence="6">
    <location>
        <begin position="2708"/>
        <end position="2856"/>
    </location>
</feature>
<dbReference type="InterPro" id="IPR020841">
    <property type="entry name" value="PKS_Beta-ketoAc_synthase_dom"/>
</dbReference>
<sequence>MDVNSFDIFCLVPADFSHPGIAVAASRAGAIGVLDLEHAGDAQRVEDNFDRLLAGTRGRIGLRLTPQSLGMGRRLIERAGERELVVMLVDADRDRFESLPAGTHSAHSVFAEIRSPDDIAALGFEPDAYVAKGHEAGGWVGDDTAYILAQKLLGKVARPVHVRGGIGLHSAAGLRIAGAAGVVLDDQLLLLDESALSDRVKLELARLNGSETRLFGELANAPCRVYARPGSESLKAIEAHSRDAESGELTIEAWHGEVRSRLGWGAAQLLPLGQGIGVAAIYRERYKRVGRLVQAMRSASEQFIETANRLEHLSPGAPLAASHGTRFPIAQGPMTRVSDSPEFAVDVARGGALPFLALALMRGPQVREMLESTRRQIGDQPWGVGMLGFVPQTLRDEQCEAIWACKPSYALIAGGRPDQAAQFESRGIPTYIHAPAPALLKMYIEQGARRFVFEGRECGGHIGPIASFPLWEQMIEMLLAQAAPGSEGEFHLLFAGGIHDARSGAMIAAMTAPLAARGFKIGMLMGTAYLFTPEIVSSGAVVEGFQAQAIACRRTMSLETGPGHSTRCVDSQFAHEFYAQRRQLLREGKSADEIRDELEDLNMGRLRIASKGVNRDASGTIVDVAAEQQLSDGMYMIGQVATLRDAALPVENLHLEVSEGAAALMANWTIRREGAAAAAPSNVAIVGIGTLLPQALAADAYWNNILRQNCVLREVPKERWDWQLYFDADRTARDKVYSKWGGFLDELPFDPMIYGIPPRSMKSIDPMQLLTLEVSRRALADAGFADGGFDRENTSIILGTSGGLGDLGTQYALRAELPRFVEDLSEEVWDRLPEWTEESFAGSLLNVVAGRVANRLDFGGVNFTVDAACASSLAAISMGVNELETGRSNVVVAGGIDTVQSAFGFLCFSKTQALSPDGQPRTFDQAANGIAISEGLAVIVMKRLEDAERDGDRIYAVIKAAAGSSDGKALGMTAPRPEGQMRAIKRAYAKAGFSPATIGMAEAHGTGTPVGDRAEARTIIESLQAEGAATKSVAIGSVKTLLGHTKASAGVAGLIKVAMSLHHRTLPAHYGVDRPIDTIADPESPVYLLKAPRPWVADPRHPRRGGVSAFGFGGTNFHAVLEEYRDGYAQADVPGAESWPYELIVLRATDETGIAQQLKQLQGLLSSDRHLEFSSFAASLVRDAQLRQSGRCVAAFAARDYEALSADISALSAHVESGKPLPPHIKFSKAVPDSAPKIGLLFPGQGAQYVNMGCEPAVYLEELRAAVELADGELAEVLPQRLSRLIWPESAFTPEVETAQQKRLTQTQHAQPALGAIELGYLWFARRLGLQASAAAGHSYGEYAALMAAGVIDPKTFLRLSAIRGGAMAQASADGVAGGMAAVQADRGVVETHIAAFDGVRVANHNSPQQSVISGPSGQIDAAVKALTDADIRATRLPVSGAFHTELVAAAQAPLSAAIAGAHFAVPEFPVYSNTLGARYPDDASKARALLDRHLLSSVEFVAEIEAMYEAGIRLFLELGPKSICSNMAMATLAGKDARAVSLDGQGGGLRGLLGGIAELVVAGATLDAFALYEPRGLTTYAVAKLSQAMAAPIPSKTTWMLSGGCARALNDPEIRTGKRPALTLETRDAARAQRRARQAPPSAPVAPAASPAPLAAAATGAPVSGDAMAAYQETMRQFLALQERVIGQYLAAAAPAAGEVSGVEPAAPVAASVAAAVSAPEPMAPLATASGTRDSVDYAAVLLAIVAERTGYPEDMLGLDSDLEADLGIDSIKRVEIAGALQKQLPPDAGAQMQAGMETFTRARTLNAIIAALEALAPMAPVAAVSPAALPLTPLASTRIDYKATLLSIVAERTGYPEDMLGLDSDLEADLGIDSIKRVEIAGALQKQLPPDAGAQMQAGMETFTRARTLNAIIAALEALAPMAPIAAVAPAALPLTPLASTRIDYKATLLSIVAERTGYPEDMLGLDSDLEADLGIDSIKRVEIAGALQKQLPADAGAQMQAGMETFTRARTLNAIIAALEALAPTAVVRPPASGLRPPASPPPTEAIAEVPRYVIRPQSVPFIAERGTLSGLVLVCGGDDATRMPLMESLAAQGASVVAVDAIEADSIAASLAVARERHGPVRGVVHLYGMEPLASDSFEDWRNAGQRSVMSLFHWVQALGAELSGIRLVAATRLGGTLGRTAVGNGSVLGGGVSGLIKCLRHEYPDGRFRLVDFDGQTPLTIADYLADELLANDALPEVGYTGDARYATTTVDDALRENAFAPRLSPAADWVVLATGGARGITAELLEEIARPGMRIVLVGRSPEPPAEDARYAAAADATALRQRLIEDARASGQALKPVEFERQLSRLLAAREIRGNLLRLAACGAAVDYQACDVRDVQAFGALIDTVYDRYGRIDAVLHGAGVIEDKLLADKSVESFDRVFGTKIDSAWTLKHRLRPDSLKLLVFFSSVAGRYGNQGQSDYACANEVINRLAWQLSREWTEARVIAVNWGPWDAGMASEGVKRQFRERGMAPIPLAGGRRYFINELAYGPKNEVEVVIGQGPWQQIDGIAPRLDAPAADKPPQAMPLIRQSLRMGSGGALVLPHHFTAESDPYLDDHVINGKRVLPAAGAAEWMAQVAVEGWPGWQLAEVRDLRTLAGVVLDGDKGREVSIRARASTHSGSGEQMISVDIVEPGRKAPLYRASVRLVERFDEIPPPVPPAIQGESLDIATVYRDYLFHTGRFQLMTAIDAFSETGVDAVVRSSTPQEWVGVEGQWLLDPGLVDVAAQLAFVWVRKQHSTSALPARFGQLVRYGKAPLPATLKVLFRLRPPPHDLAIAFDAYFIDAAGDLRLAVLDSESTLWAALNRAAGHS</sequence>
<dbReference type="Pfam" id="PF21089">
    <property type="entry name" value="PKS_DH_N"/>
    <property type="match status" value="1"/>
</dbReference>
<gene>
    <name evidence="11" type="ORF">RM530_09170</name>
</gene>
<feature type="active site" description="Proton acceptor; for dehydratase activity" evidence="6">
    <location>
        <position position="2603"/>
    </location>
</feature>
<dbReference type="SUPFAM" id="SSF55048">
    <property type="entry name" value="Probable ACP-binding domain of malonyl-CoA ACP transacylase"/>
    <property type="match status" value="1"/>
</dbReference>
<evidence type="ECO:0000256" key="1">
    <source>
        <dbReference type="ARBA" id="ARBA00005194"/>
    </source>
</evidence>
<dbReference type="EMBL" id="JAVRIC010000011">
    <property type="protein sequence ID" value="MDT0497532.1"/>
    <property type="molecule type" value="Genomic_DNA"/>
</dbReference>
<dbReference type="SMART" id="SM00823">
    <property type="entry name" value="PKS_PP"/>
    <property type="match status" value="3"/>
</dbReference>
<dbReference type="Pfam" id="PF00698">
    <property type="entry name" value="Acyl_transf_1"/>
    <property type="match status" value="1"/>
</dbReference>
<dbReference type="Pfam" id="PF00109">
    <property type="entry name" value="ketoacyl-synt"/>
    <property type="match status" value="1"/>
</dbReference>
<evidence type="ECO:0000259" key="8">
    <source>
        <dbReference type="PROSITE" id="PS50075"/>
    </source>
</evidence>
<dbReference type="SMART" id="SM00825">
    <property type="entry name" value="PKS_KS"/>
    <property type="match status" value="1"/>
</dbReference>
<dbReference type="InterPro" id="IPR016039">
    <property type="entry name" value="Thiolase-like"/>
</dbReference>
<feature type="region of interest" description="N-terminal hotdog fold" evidence="6">
    <location>
        <begin position="2571"/>
        <end position="2697"/>
    </location>
</feature>
<dbReference type="SUPFAM" id="SSF51412">
    <property type="entry name" value="Inosine monophosphate dehydrogenase (IMPDH)"/>
    <property type="match status" value="2"/>
</dbReference>
<dbReference type="Gene3D" id="1.10.1200.10">
    <property type="entry name" value="ACP-like"/>
    <property type="match status" value="3"/>
</dbReference>
<dbReference type="SUPFAM" id="SSF51735">
    <property type="entry name" value="NAD(P)-binding Rossmann-fold domains"/>
    <property type="match status" value="2"/>
</dbReference>
<dbReference type="InterPro" id="IPR036291">
    <property type="entry name" value="NAD(P)-bd_dom_sf"/>
</dbReference>
<dbReference type="InterPro" id="IPR042104">
    <property type="entry name" value="PKS_dehydratase_sf"/>
</dbReference>
<dbReference type="InterPro" id="IPR001227">
    <property type="entry name" value="Ac_transferase_dom_sf"/>
</dbReference>
<dbReference type="Proteomes" id="UP001254608">
    <property type="component" value="Unassembled WGS sequence"/>
</dbReference>
<protein>
    <submittedName>
        <fullName evidence="11">SDR family NAD(P)-dependent oxidoreductase</fullName>
    </submittedName>
</protein>
<evidence type="ECO:0000256" key="4">
    <source>
        <dbReference type="ARBA" id="ARBA00022553"/>
    </source>
</evidence>
<dbReference type="Pfam" id="PF14765">
    <property type="entry name" value="PS-DH"/>
    <property type="match status" value="1"/>
</dbReference>
<dbReference type="InterPro" id="IPR057326">
    <property type="entry name" value="KR_dom"/>
</dbReference>
<evidence type="ECO:0000259" key="10">
    <source>
        <dbReference type="PROSITE" id="PS52019"/>
    </source>
</evidence>
<dbReference type="Gene3D" id="3.40.366.10">
    <property type="entry name" value="Malonyl-Coenzyme A Acyl Carrier Protein, domain 2"/>
    <property type="match status" value="1"/>
</dbReference>
<feature type="domain" description="Ketosynthase family 3 (KS3)" evidence="9">
    <location>
        <begin position="680"/>
        <end position="1123"/>
    </location>
</feature>
<dbReference type="PROSITE" id="PS52004">
    <property type="entry name" value="KS3_2"/>
    <property type="match status" value="1"/>
</dbReference>
<dbReference type="InterPro" id="IPR052568">
    <property type="entry name" value="PKS-FAS_Synthase"/>
</dbReference>
<dbReference type="Pfam" id="PF00550">
    <property type="entry name" value="PP-binding"/>
    <property type="match status" value="3"/>
</dbReference>
<dbReference type="InterPro" id="IPR016035">
    <property type="entry name" value="Acyl_Trfase/lysoPLipase"/>
</dbReference>
<dbReference type="SMART" id="SM00827">
    <property type="entry name" value="PKS_AT"/>
    <property type="match status" value="1"/>
</dbReference>
<feature type="domain" description="Carrier" evidence="8">
    <location>
        <begin position="1734"/>
        <end position="1818"/>
    </location>
</feature>
<dbReference type="PANTHER" id="PTHR43074:SF1">
    <property type="entry name" value="BETA-KETOACYL SYNTHASE FAMILY PROTEIN-RELATED"/>
    <property type="match status" value="1"/>
</dbReference>
<comment type="pathway">
    <text evidence="1">Lipid metabolism; fatty acid biosynthesis.</text>
</comment>
<dbReference type="SMART" id="SM00826">
    <property type="entry name" value="PKS_DH"/>
    <property type="match status" value="1"/>
</dbReference>